<feature type="transmembrane region" description="Helical" evidence="5">
    <location>
        <begin position="183"/>
        <end position="205"/>
    </location>
</feature>
<comment type="subcellular location">
    <subcellularLocation>
        <location evidence="1">Membrane</location>
        <topology evidence="1">Multi-pass membrane protein</topology>
    </subcellularLocation>
</comment>
<protein>
    <submittedName>
        <fullName evidence="7">Uncharacterized protein</fullName>
    </submittedName>
</protein>
<dbReference type="InterPro" id="IPR050579">
    <property type="entry name" value="PMP-22/EMP/MP20-like"/>
</dbReference>
<feature type="chain" id="PRO_5036223534" evidence="6">
    <location>
        <begin position="24"/>
        <end position="232"/>
    </location>
</feature>
<dbReference type="EMBL" id="CAJNOU010000191">
    <property type="protein sequence ID" value="CAF0908319.1"/>
    <property type="molecule type" value="Genomic_DNA"/>
</dbReference>
<keyword evidence="6" id="KW-0732">Signal</keyword>
<gene>
    <name evidence="10" type="ORF">JXQ802_LOCUS48648</name>
    <name evidence="11" type="ORF">OTI717_LOCUS15594</name>
    <name evidence="9" type="ORF">PYM288_LOCUS32611</name>
    <name evidence="7" type="ORF">RFH988_LOCUS7720</name>
    <name evidence="8" type="ORF">SEV965_LOCUS6005</name>
</gene>
<reference evidence="7" key="1">
    <citation type="submission" date="2021-02" db="EMBL/GenBank/DDBJ databases">
        <authorList>
            <person name="Nowell W R."/>
        </authorList>
    </citation>
    <scope>NUCLEOTIDE SEQUENCE</scope>
</reference>
<organism evidence="7 13">
    <name type="scientific">Rotaria sordida</name>
    <dbReference type="NCBI Taxonomy" id="392033"/>
    <lineage>
        <taxon>Eukaryota</taxon>
        <taxon>Metazoa</taxon>
        <taxon>Spiralia</taxon>
        <taxon>Gnathifera</taxon>
        <taxon>Rotifera</taxon>
        <taxon>Eurotatoria</taxon>
        <taxon>Bdelloidea</taxon>
        <taxon>Philodinida</taxon>
        <taxon>Philodinidae</taxon>
        <taxon>Rotaria</taxon>
    </lineage>
</organism>
<dbReference type="EMBL" id="CAJOAX010001860">
    <property type="protein sequence ID" value="CAF3751309.1"/>
    <property type="molecule type" value="Genomic_DNA"/>
</dbReference>
<evidence type="ECO:0000256" key="4">
    <source>
        <dbReference type="ARBA" id="ARBA00023136"/>
    </source>
</evidence>
<keyword evidence="12" id="KW-1185">Reference proteome</keyword>
<keyword evidence="3 5" id="KW-1133">Transmembrane helix</keyword>
<dbReference type="EMBL" id="CAJNOH010003982">
    <property type="protein sequence ID" value="CAF1355434.1"/>
    <property type="molecule type" value="Genomic_DNA"/>
</dbReference>
<evidence type="ECO:0000313" key="12">
    <source>
        <dbReference type="Proteomes" id="UP000663870"/>
    </source>
</evidence>
<sequence>MNSMISMLRYNFIILELIALILASIAISTCSWEKVILKDYEAVQAIYQSPLLTALTTYDNIKINYENATGYILKINSGLMDICTYLRQPNHKSFGSGHCKQIIARPSIGLAIIGIICLVIGIVCTGFADEENCNNREAIWLFYCSAIFTGLGGLFLFTSHWTYSISSELQLPTIYIRYGFSTYLIVISAIISLLSMSLVLWRMYLRRVYGNHQSKMNSTKRHVYRKISNRHL</sequence>
<keyword evidence="4 5" id="KW-0472">Membrane</keyword>
<evidence type="ECO:0000256" key="2">
    <source>
        <dbReference type="ARBA" id="ARBA00022692"/>
    </source>
</evidence>
<feature type="transmembrane region" description="Helical" evidence="5">
    <location>
        <begin position="140"/>
        <end position="163"/>
    </location>
</feature>
<dbReference type="AlphaFoldDB" id="A0A813Y2S6"/>
<evidence type="ECO:0000256" key="3">
    <source>
        <dbReference type="ARBA" id="ARBA00022989"/>
    </source>
</evidence>
<feature type="signal peptide" evidence="6">
    <location>
        <begin position="1"/>
        <end position="23"/>
    </location>
</feature>
<accession>A0A813Y2S6</accession>
<keyword evidence="2 5" id="KW-0812">Transmembrane</keyword>
<evidence type="ECO:0000256" key="5">
    <source>
        <dbReference type="SAM" id="Phobius"/>
    </source>
</evidence>
<comment type="caution">
    <text evidence="7">The sequence shown here is derived from an EMBL/GenBank/DDBJ whole genome shotgun (WGS) entry which is preliminary data.</text>
</comment>
<dbReference type="Proteomes" id="UP000663823">
    <property type="component" value="Unassembled WGS sequence"/>
</dbReference>
<evidence type="ECO:0000256" key="6">
    <source>
        <dbReference type="SAM" id="SignalP"/>
    </source>
</evidence>
<evidence type="ECO:0000313" key="8">
    <source>
        <dbReference type="EMBL" id="CAF0908319.1"/>
    </source>
</evidence>
<dbReference type="Proteomes" id="UP000663889">
    <property type="component" value="Unassembled WGS sequence"/>
</dbReference>
<evidence type="ECO:0000256" key="1">
    <source>
        <dbReference type="ARBA" id="ARBA00004141"/>
    </source>
</evidence>
<dbReference type="Gene3D" id="1.20.140.150">
    <property type="match status" value="1"/>
</dbReference>
<evidence type="ECO:0000313" key="9">
    <source>
        <dbReference type="EMBL" id="CAF1355434.1"/>
    </source>
</evidence>
<dbReference type="PANTHER" id="PTHR10671:SF108">
    <property type="entry name" value="CLAUDIN FAMILY PROTEIN-RELATED"/>
    <property type="match status" value="1"/>
</dbReference>
<dbReference type="Proteomes" id="UP000663870">
    <property type="component" value="Unassembled WGS sequence"/>
</dbReference>
<evidence type="ECO:0000313" key="13">
    <source>
        <dbReference type="Proteomes" id="UP000663882"/>
    </source>
</evidence>
<proteinExistence type="predicted"/>
<feature type="transmembrane region" description="Helical" evidence="5">
    <location>
        <begin position="108"/>
        <end position="128"/>
    </location>
</feature>
<dbReference type="PANTHER" id="PTHR10671">
    <property type="entry name" value="EPITHELIAL MEMBRANE PROTEIN-RELATED"/>
    <property type="match status" value="1"/>
</dbReference>
<dbReference type="EMBL" id="CAJNOO010000248">
    <property type="protein sequence ID" value="CAF0876097.1"/>
    <property type="molecule type" value="Genomic_DNA"/>
</dbReference>
<evidence type="ECO:0000313" key="11">
    <source>
        <dbReference type="EMBL" id="CAF3751309.1"/>
    </source>
</evidence>
<dbReference type="Proteomes" id="UP000663854">
    <property type="component" value="Unassembled WGS sequence"/>
</dbReference>
<evidence type="ECO:0000313" key="10">
    <source>
        <dbReference type="EMBL" id="CAF1604094.1"/>
    </source>
</evidence>
<dbReference type="GO" id="GO:0016020">
    <property type="term" value="C:membrane"/>
    <property type="evidence" value="ECO:0007669"/>
    <property type="project" value="UniProtKB-SubCell"/>
</dbReference>
<dbReference type="Proteomes" id="UP000663882">
    <property type="component" value="Unassembled WGS sequence"/>
</dbReference>
<evidence type="ECO:0000313" key="7">
    <source>
        <dbReference type="EMBL" id="CAF0876097.1"/>
    </source>
</evidence>
<dbReference type="OrthoDB" id="10008090at2759"/>
<dbReference type="EMBL" id="CAJNOL010005374">
    <property type="protein sequence ID" value="CAF1604094.1"/>
    <property type="molecule type" value="Genomic_DNA"/>
</dbReference>
<name>A0A813Y2S6_9BILA</name>